<proteinExistence type="predicted"/>
<organism evidence="1 2">
    <name type="scientific">Gigaspora margarita</name>
    <dbReference type="NCBI Taxonomy" id="4874"/>
    <lineage>
        <taxon>Eukaryota</taxon>
        <taxon>Fungi</taxon>
        <taxon>Fungi incertae sedis</taxon>
        <taxon>Mucoromycota</taxon>
        <taxon>Glomeromycotina</taxon>
        <taxon>Glomeromycetes</taxon>
        <taxon>Diversisporales</taxon>
        <taxon>Gigasporaceae</taxon>
        <taxon>Gigaspora</taxon>
    </lineage>
</organism>
<evidence type="ECO:0000313" key="2">
    <source>
        <dbReference type="Proteomes" id="UP000789901"/>
    </source>
</evidence>
<dbReference type="Proteomes" id="UP000789901">
    <property type="component" value="Unassembled WGS sequence"/>
</dbReference>
<feature type="non-terminal residue" evidence="1">
    <location>
        <position position="1"/>
    </location>
</feature>
<sequence length="58" mass="6563">ELGAQNSSLLSALVSACMEELQRYIQELRNENSILQACIKSYEFRYGHEENSSHLSDG</sequence>
<dbReference type="EMBL" id="CAJVQB010008088">
    <property type="protein sequence ID" value="CAG8713823.1"/>
    <property type="molecule type" value="Genomic_DNA"/>
</dbReference>
<keyword evidence="2" id="KW-1185">Reference proteome</keyword>
<accession>A0ABN7V0Z2</accession>
<evidence type="ECO:0000313" key="1">
    <source>
        <dbReference type="EMBL" id="CAG8713823.1"/>
    </source>
</evidence>
<comment type="caution">
    <text evidence="1">The sequence shown here is derived from an EMBL/GenBank/DDBJ whole genome shotgun (WGS) entry which is preliminary data.</text>
</comment>
<gene>
    <name evidence="1" type="ORF">GMARGA_LOCUS12946</name>
</gene>
<name>A0ABN7V0Z2_GIGMA</name>
<reference evidence="1 2" key="1">
    <citation type="submission" date="2021-06" db="EMBL/GenBank/DDBJ databases">
        <authorList>
            <person name="Kallberg Y."/>
            <person name="Tangrot J."/>
            <person name="Rosling A."/>
        </authorList>
    </citation>
    <scope>NUCLEOTIDE SEQUENCE [LARGE SCALE GENOMIC DNA]</scope>
    <source>
        <strain evidence="1 2">120-4 pot B 10/14</strain>
    </source>
</reference>
<protein>
    <submittedName>
        <fullName evidence="1">41049_t:CDS:1</fullName>
    </submittedName>
</protein>